<dbReference type="WBParaSite" id="GPUH_0001966501-mRNA-1">
    <property type="protein sequence ID" value="GPUH_0001966501-mRNA-1"/>
    <property type="gene ID" value="GPUH_0001966501"/>
</dbReference>
<gene>
    <name evidence="1" type="ORF">GPUH_LOCUS19639</name>
</gene>
<evidence type="ECO:0000313" key="3">
    <source>
        <dbReference type="WBParaSite" id="GPUH_0001966501-mRNA-1"/>
    </source>
</evidence>
<sequence length="194" mass="22817">MPFSAHPLRTSWRSIRSKVRVCRQTEYDVAHAIYYLGYPQAAVVRPRFMTNFLEQQFYEILITFLDKLIESPFEDLVKNNIWACKKFGRQLAGVLRAVNFDQEYCWQLLENRVLYYLILKNYGISMLLAWHTFINALSDAVMEGFWQAACTDLPRQLPTIFEDTPTRCFFQAEQTTRQGFLSRLLNLIVGPLVR</sequence>
<accession>A0A183EF99</accession>
<dbReference type="Proteomes" id="UP000271098">
    <property type="component" value="Unassembled WGS sequence"/>
</dbReference>
<evidence type="ECO:0000313" key="2">
    <source>
        <dbReference type="Proteomes" id="UP000271098"/>
    </source>
</evidence>
<name>A0A183EF99_9BILA</name>
<organism evidence="3">
    <name type="scientific">Gongylonema pulchrum</name>
    <dbReference type="NCBI Taxonomy" id="637853"/>
    <lineage>
        <taxon>Eukaryota</taxon>
        <taxon>Metazoa</taxon>
        <taxon>Ecdysozoa</taxon>
        <taxon>Nematoda</taxon>
        <taxon>Chromadorea</taxon>
        <taxon>Rhabditida</taxon>
        <taxon>Spirurina</taxon>
        <taxon>Spiruromorpha</taxon>
        <taxon>Spiruroidea</taxon>
        <taxon>Gongylonematidae</taxon>
        <taxon>Gongylonema</taxon>
    </lineage>
</organism>
<proteinExistence type="predicted"/>
<dbReference type="OrthoDB" id="73680at2759"/>
<reference evidence="3" key="1">
    <citation type="submission" date="2016-06" db="UniProtKB">
        <authorList>
            <consortium name="WormBaseParasite"/>
        </authorList>
    </citation>
    <scope>IDENTIFICATION</scope>
</reference>
<protein>
    <submittedName>
        <fullName evidence="3">RUN domain-containing protein</fullName>
    </submittedName>
</protein>
<reference evidence="1 2" key="2">
    <citation type="submission" date="2018-11" db="EMBL/GenBank/DDBJ databases">
        <authorList>
            <consortium name="Pathogen Informatics"/>
        </authorList>
    </citation>
    <scope>NUCLEOTIDE SEQUENCE [LARGE SCALE GENOMIC DNA]</scope>
</reference>
<dbReference type="EMBL" id="UYRT01088881">
    <property type="protein sequence ID" value="VDN34267.1"/>
    <property type="molecule type" value="Genomic_DNA"/>
</dbReference>
<evidence type="ECO:0000313" key="1">
    <source>
        <dbReference type="EMBL" id="VDN34267.1"/>
    </source>
</evidence>
<dbReference type="AlphaFoldDB" id="A0A183EF99"/>
<keyword evidence="2" id="KW-1185">Reference proteome</keyword>